<comment type="caution">
    <text evidence="1">The sequence shown here is derived from an EMBL/GenBank/DDBJ whole genome shotgun (WGS) entry which is preliminary data.</text>
</comment>
<name>A0A0F9TYT8_9ZZZZ</name>
<dbReference type="EMBL" id="LAZR01000171">
    <property type="protein sequence ID" value="KKN84479.1"/>
    <property type="molecule type" value="Genomic_DNA"/>
</dbReference>
<reference evidence="1" key="1">
    <citation type="journal article" date="2015" name="Nature">
        <title>Complex archaea that bridge the gap between prokaryotes and eukaryotes.</title>
        <authorList>
            <person name="Spang A."/>
            <person name="Saw J.H."/>
            <person name="Jorgensen S.L."/>
            <person name="Zaremba-Niedzwiedzka K."/>
            <person name="Martijn J."/>
            <person name="Lind A.E."/>
            <person name="van Eijk R."/>
            <person name="Schleper C."/>
            <person name="Guy L."/>
            <person name="Ettema T.J."/>
        </authorList>
    </citation>
    <scope>NUCLEOTIDE SEQUENCE</scope>
</reference>
<evidence type="ECO:0000313" key="1">
    <source>
        <dbReference type="EMBL" id="KKN84479.1"/>
    </source>
</evidence>
<protein>
    <submittedName>
        <fullName evidence="1">Uncharacterized protein</fullName>
    </submittedName>
</protein>
<gene>
    <name evidence="1" type="ORF">LCGC14_0289410</name>
</gene>
<dbReference type="AlphaFoldDB" id="A0A0F9TYT8"/>
<sequence>MGTKIGKPLTEVIGQPRVLPKTLPRPELVPEKEPVKEREKLPVEAIVARAEAATGHVITRLAKFLGITEQQVVDPIITLIDRVTRGIKRLTPPLVKTPSP</sequence>
<accession>A0A0F9TYT8</accession>
<proteinExistence type="predicted"/>
<organism evidence="1">
    <name type="scientific">marine sediment metagenome</name>
    <dbReference type="NCBI Taxonomy" id="412755"/>
    <lineage>
        <taxon>unclassified sequences</taxon>
        <taxon>metagenomes</taxon>
        <taxon>ecological metagenomes</taxon>
    </lineage>
</organism>